<reference evidence="2 3" key="1">
    <citation type="submission" date="2018-11" db="EMBL/GenBank/DDBJ databases">
        <title>Rufibacter latericius sp. nov., isolated from water in Baiyang Lake.</title>
        <authorList>
            <person name="Yang Y."/>
        </authorList>
    </citation>
    <scope>NUCLEOTIDE SEQUENCE [LARGE SCALE GENOMIC DNA]</scope>
    <source>
        <strain evidence="2 3">R-22-1c-1</strain>
    </source>
</reference>
<keyword evidence="1" id="KW-0812">Transmembrane</keyword>
<accession>A0A3M9MEE4</accession>
<evidence type="ECO:0000256" key="1">
    <source>
        <dbReference type="SAM" id="Phobius"/>
    </source>
</evidence>
<sequence length="90" mass="9962">MEAKFIESSIPGWVFGTLVFTIGVLNLLLVHPVPGVAYFFLSCFYLPPANNLFQKWFAFSMPLAVKIVLGIIIILFTLGVSDLGDIIDKL</sequence>
<dbReference type="OrthoDB" id="1453199at2"/>
<gene>
    <name evidence="2" type="ORF">EFB08_18670</name>
</gene>
<organism evidence="2 3">
    <name type="scientific">Rufibacter latericius</name>
    <dbReference type="NCBI Taxonomy" id="2487040"/>
    <lineage>
        <taxon>Bacteria</taxon>
        <taxon>Pseudomonadati</taxon>
        <taxon>Bacteroidota</taxon>
        <taxon>Cytophagia</taxon>
        <taxon>Cytophagales</taxon>
        <taxon>Hymenobacteraceae</taxon>
        <taxon>Rufibacter</taxon>
    </lineage>
</organism>
<dbReference type="RefSeq" id="WP_123128476.1">
    <property type="nucleotide sequence ID" value="NZ_RJJD01000015.1"/>
</dbReference>
<comment type="caution">
    <text evidence="2">The sequence shown here is derived from an EMBL/GenBank/DDBJ whole genome shotgun (WGS) entry which is preliminary data.</text>
</comment>
<feature type="transmembrane region" description="Helical" evidence="1">
    <location>
        <begin position="12"/>
        <end position="41"/>
    </location>
</feature>
<protein>
    <submittedName>
        <fullName evidence="2">Uncharacterized protein</fullName>
    </submittedName>
</protein>
<keyword evidence="1" id="KW-0472">Membrane</keyword>
<evidence type="ECO:0000313" key="3">
    <source>
        <dbReference type="Proteomes" id="UP000272117"/>
    </source>
</evidence>
<name>A0A3M9MEE4_9BACT</name>
<proteinExistence type="predicted"/>
<dbReference type="EMBL" id="RJJD01000015">
    <property type="protein sequence ID" value="RNI23555.1"/>
    <property type="molecule type" value="Genomic_DNA"/>
</dbReference>
<keyword evidence="1" id="KW-1133">Transmembrane helix</keyword>
<keyword evidence="3" id="KW-1185">Reference proteome</keyword>
<dbReference type="Proteomes" id="UP000272117">
    <property type="component" value="Unassembled WGS sequence"/>
</dbReference>
<feature type="transmembrane region" description="Helical" evidence="1">
    <location>
        <begin position="56"/>
        <end position="80"/>
    </location>
</feature>
<dbReference type="AlphaFoldDB" id="A0A3M9MEE4"/>
<evidence type="ECO:0000313" key="2">
    <source>
        <dbReference type="EMBL" id="RNI23555.1"/>
    </source>
</evidence>